<dbReference type="PANTHER" id="PTHR24221">
    <property type="entry name" value="ATP-BINDING CASSETTE SUB-FAMILY B"/>
    <property type="match status" value="1"/>
</dbReference>
<dbReference type="GO" id="GO:0016887">
    <property type="term" value="F:ATP hydrolysis activity"/>
    <property type="evidence" value="ECO:0007669"/>
    <property type="project" value="InterPro"/>
</dbReference>
<evidence type="ECO:0000256" key="7">
    <source>
        <dbReference type="SAM" id="Phobius"/>
    </source>
</evidence>
<dbReference type="Pfam" id="PF00005">
    <property type="entry name" value="ABC_tran"/>
    <property type="match status" value="1"/>
</dbReference>
<organism evidence="10 11">
    <name type="scientific">Legionella busanensis</name>
    <dbReference type="NCBI Taxonomy" id="190655"/>
    <lineage>
        <taxon>Bacteria</taxon>
        <taxon>Pseudomonadati</taxon>
        <taxon>Pseudomonadota</taxon>
        <taxon>Gammaproteobacteria</taxon>
        <taxon>Legionellales</taxon>
        <taxon>Legionellaceae</taxon>
        <taxon>Legionella</taxon>
    </lineage>
</organism>
<feature type="transmembrane region" description="Helical" evidence="7">
    <location>
        <begin position="307"/>
        <end position="328"/>
    </location>
</feature>
<keyword evidence="4" id="KW-0067">ATP-binding</keyword>
<accession>A0A378JLC1</accession>
<keyword evidence="5 7" id="KW-1133">Transmembrane helix</keyword>
<feature type="transmembrane region" description="Helical" evidence="7">
    <location>
        <begin position="385"/>
        <end position="408"/>
    </location>
</feature>
<feature type="transmembrane region" description="Helical" evidence="7">
    <location>
        <begin position="169"/>
        <end position="191"/>
    </location>
</feature>
<feature type="transmembrane region" description="Helical" evidence="7">
    <location>
        <begin position="281"/>
        <end position="301"/>
    </location>
</feature>
<evidence type="ECO:0000259" key="9">
    <source>
        <dbReference type="PROSITE" id="PS50929"/>
    </source>
</evidence>
<gene>
    <name evidence="10" type="primary">hlyB_1</name>
    <name evidence="10" type="ORF">NCTC13316_01194</name>
</gene>
<dbReference type="EC" id="3.6.3.44" evidence="10"/>
<dbReference type="Gene3D" id="1.20.1560.10">
    <property type="entry name" value="ABC transporter type 1, transmembrane domain"/>
    <property type="match status" value="1"/>
</dbReference>
<keyword evidence="11" id="KW-1185">Reference proteome</keyword>
<evidence type="ECO:0000256" key="2">
    <source>
        <dbReference type="ARBA" id="ARBA00022692"/>
    </source>
</evidence>
<comment type="subcellular location">
    <subcellularLocation>
        <location evidence="1">Cell membrane</location>
        <topology evidence="1">Multi-pass membrane protein</topology>
    </subcellularLocation>
</comment>
<evidence type="ECO:0000256" key="3">
    <source>
        <dbReference type="ARBA" id="ARBA00022741"/>
    </source>
</evidence>
<dbReference type="SUPFAM" id="SSF90123">
    <property type="entry name" value="ABC transporter transmembrane region"/>
    <property type="match status" value="1"/>
</dbReference>
<dbReference type="GO" id="GO:0140359">
    <property type="term" value="F:ABC-type transporter activity"/>
    <property type="evidence" value="ECO:0007669"/>
    <property type="project" value="InterPro"/>
</dbReference>
<name>A0A378JLC1_9GAMM</name>
<dbReference type="PROSITE" id="PS00211">
    <property type="entry name" value="ABC_TRANSPORTER_1"/>
    <property type="match status" value="1"/>
</dbReference>
<dbReference type="Gene3D" id="3.40.50.300">
    <property type="entry name" value="P-loop containing nucleotide triphosphate hydrolases"/>
    <property type="match status" value="1"/>
</dbReference>
<evidence type="ECO:0000256" key="5">
    <source>
        <dbReference type="ARBA" id="ARBA00022989"/>
    </source>
</evidence>
<dbReference type="SMART" id="SM00382">
    <property type="entry name" value="AAA"/>
    <property type="match status" value="1"/>
</dbReference>
<dbReference type="InterPro" id="IPR036640">
    <property type="entry name" value="ABC1_TM_sf"/>
</dbReference>
<dbReference type="InterPro" id="IPR003439">
    <property type="entry name" value="ABC_transporter-like_ATP-bd"/>
</dbReference>
<dbReference type="SUPFAM" id="SSF52540">
    <property type="entry name" value="P-loop containing nucleoside triphosphate hydrolases"/>
    <property type="match status" value="1"/>
</dbReference>
<dbReference type="InterPro" id="IPR039421">
    <property type="entry name" value="Type_1_exporter"/>
</dbReference>
<dbReference type="InterPro" id="IPR027417">
    <property type="entry name" value="P-loop_NTPase"/>
</dbReference>
<keyword evidence="2 7" id="KW-0812">Transmembrane</keyword>
<dbReference type="PROSITE" id="PS50893">
    <property type="entry name" value="ABC_TRANSPORTER_2"/>
    <property type="match status" value="1"/>
</dbReference>
<keyword evidence="3" id="KW-0547">Nucleotide-binding</keyword>
<dbReference type="RefSeq" id="WP_160116162.1">
    <property type="nucleotide sequence ID" value="NZ_CAAAHP010000001.1"/>
</dbReference>
<keyword evidence="6 7" id="KW-0472">Membrane</keyword>
<evidence type="ECO:0000313" key="10">
    <source>
        <dbReference type="EMBL" id="STX51103.1"/>
    </source>
</evidence>
<evidence type="ECO:0000256" key="1">
    <source>
        <dbReference type="ARBA" id="ARBA00004651"/>
    </source>
</evidence>
<dbReference type="Pfam" id="PF00664">
    <property type="entry name" value="ABC_membrane"/>
    <property type="match status" value="1"/>
</dbReference>
<dbReference type="GO" id="GO:0034040">
    <property type="term" value="F:ATPase-coupled lipid transmembrane transporter activity"/>
    <property type="evidence" value="ECO:0007669"/>
    <property type="project" value="TreeGrafter"/>
</dbReference>
<evidence type="ECO:0000259" key="8">
    <source>
        <dbReference type="PROSITE" id="PS50893"/>
    </source>
</evidence>
<dbReference type="EMBL" id="UGOD01000001">
    <property type="protein sequence ID" value="STX51103.1"/>
    <property type="molecule type" value="Genomic_DNA"/>
</dbReference>
<dbReference type="InterPro" id="IPR017871">
    <property type="entry name" value="ABC_transporter-like_CS"/>
</dbReference>
<dbReference type="PANTHER" id="PTHR24221:SF654">
    <property type="entry name" value="ATP-BINDING CASSETTE SUB-FAMILY B MEMBER 6"/>
    <property type="match status" value="1"/>
</dbReference>
<dbReference type="PROSITE" id="PS50929">
    <property type="entry name" value="ABC_TM1F"/>
    <property type="match status" value="1"/>
</dbReference>
<feature type="domain" description="ABC transmembrane type-1" evidence="9">
    <location>
        <begin position="169"/>
        <end position="446"/>
    </location>
</feature>
<dbReference type="AlphaFoldDB" id="A0A378JLC1"/>
<evidence type="ECO:0000313" key="11">
    <source>
        <dbReference type="Proteomes" id="UP000254794"/>
    </source>
</evidence>
<dbReference type="GO" id="GO:0005524">
    <property type="term" value="F:ATP binding"/>
    <property type="evidence" value="ECO:0007669"/>
    <property type="project" value="UniProtKB-KW"/>
</dbReference>
<proteinExistence type="predicted"/>
<dbReference type="Proteomes" id="UP000254794">
    <property type="component" value="Unassembled WGS sequence"/>
</dbReference>
<dbReference type="GO" id="GO:0005886">
    <property type="term" value="C:plasma membrane"/>
    <property type="evidence" value="ECO:0007669"/>
    <property type="project" value="UniProtKB-SubCell"/>
</dbReference>
<feature type="domain" description="ABC transporter" evidence="8">
    <location>
        <begin position="478"/>
        <end position="711"/>
    </location>
</feature>
<keyword evidence="10" id="KW-0378">Hydrolase</keyword>
<protein>
    <submittedName>
        <fullName evidence="10">ABC transporter</fullName>
        <ecNumber evidence="10">3.6.3.44</ecNumber>
    </submittedName>
</protein>
<feature type="transmembrane region" description="Helical" evidence="7">
    <location>
        <begin position="203"/>
        <end position="223"/>
    </location>
</feature>
<evidence type="ECO:0000256" key="6">
    <source>
        <dbReference type="ARBA" id="ARBA00023136"/>
    </source>
</evidence>
<dbReference type="InterPro" id="IPR003593">
    <property type="entry name" value="AAA+_ATPase"/>
</dbReference>
<sequence length="712" mass="81158">MSYDKIPLLYIKLLKKVYSSKKQNHTSLTDFFDIHFAACKLVANYLKIKLSKPTADINQFNSADYLQTVANHNLLRIRRVRLKNKWWKNDAGPLIAFFNHHCCALLPRKYGYEIINSKTGERRLVDEKIAKNIHHHAYMLYPSLPEKNVSIIDVLKFTFSFLKKEMRKVIFFHVLAAFFLTTIPVITGMLFEQVIPYSNYSLLIQYAILLVIIGVIISLLHFLQDIIFLGMRFRAQHRIQTAMWDRLLKLPISFFKQFTAGDLSFRVSVVSLIQQELGERVISTIIAGILSVTYLILMFFIDVYLALTAMFLVFIMVVFVFAINLRLLKVSKRLTTKQTKISGILLGLLASISKIRVANKAKNAFQFWEKEYAAKIHSKFIANKLININHIFTTGFMGISILIIYALVIWRSNILSFSSFIIFNAAFIQFFNAFLELTAVISESIEIIPLFQKAKTIFASIPEQEKGKNKIDLLDGHIVMQDIVFRYPGNEKPLFTNLNIDIMPGSFTAFVGPSGAGKSTIFRLLLSLDYPESGAIKYSGVDLKNINLNSLRNQLGVVMQTTQLIPGTIYENICGNNSTLSREEAYEIARYVGLENFLRDLPMGIDTLINDGIQMLSGGEIQRVNLARALSNKPRILLLDEATSALDNKVQAQIKQYLQMLNITRLVIAHRLSTIVDADIIYVIDQGRCIESGNYQELMAAKGFFYQFASRK</sequence>
<dbReference type="InterPro" id="IPR011527">
    <property type="entry name" value="ABC1_TM_dom"/>
</dbReference>
<reference evidence="10 11" key="1">
    <citation type="submission" date="2018-06" db="EMBL/GenBank/DDBJ databases">
        <authorList>
            <consortium name="Pathogen Informatics"/>
            <person name="Doyle S."/>
        </authorList>
    </citation>
    <scope>NUCLEOTIDE SEQUENCE [LARGE SCALE GENOMIC DNA]</scope>
    <source>
        <strain evidence="10 11">NCTC13316</strain>
    </source>
</reference>
<dbReference type="OrthoDB" id="9787557at2"/>
<evidence type="ECO:0000256" key="4">
    <source>
        <dbReference type="ARBA" id="ARBA00022840"/>
    </source>
</evidence>